<keyword evidence="2" id="KW-0805">Transcription regulation</keyword>
<keyword evidence="3" id="KW-0238">DNA-binding</keyword>
<dbReference type="Gene3D" id="3.40.190.290">
    <property type="match status" value="1"/>
</dbReference>
<dbReference type="PRINTS" id="PR00039">
    <property type="entry name" value="HTHLYSR"/>
</dbReference>
<evidence type="ECO:0000259" key="5">
    <source>
        <dbReference type="PROSITE" id="PS50931"/>
    </source>
</evidence>
<dbReference type="Pfam" id="PF03466">
    <property type="entry name" value="LysR_substrate"/>
    <property type="match status" value="1"/>
</dbReference>
<feature type="domain" description="HTH lysR-type" evidence="5">
    <location>
        <begin position="4"/>
        <end position="61"/>
    </location>
</feature>
<dbReference type="SUPFAM" id="SSF46785">
    <property type="entry name" value="Winged helix' DNA-binding domain"/>
    <property type="match status" value="1"/>
</dbReference>
<dbReference type="PANTHER" id="PTHR30126:SF5">
    <property type="entry name" value="HTH-TYPE TRANSCRIPTIONAL ACTIVATOR CMPR"/>
    <property type="match status" value="1"/>
</dbReference>
<evidence type="ECO:0000313" key="7">
    <source>
        <dbReference type="Proteomes" id="UP000304864"/>
    </source>
</evidence>
<dbReference type="InterPro" id="IPR036390">
    <property type="entry name" value="WH_DNA-bd_sf"/>
</dbReference>
<dbReference type="Pfam" id="PF00126">
    <property type="entry name" value="HTH_1"/>
    <property type="match status" value="1"/>
</dbReference>
<protein>
    <submittedName>
        <fullName evidence="6">LysR family transcriptional regulator</fullName>
    </submittedName>
</protein>
<gene>
    <name evidence="6" type="ORF">FE785_04330</name>
</gene>
<dbReference type="OrthoDB" id="9771171at2"/>
<dbReference type="SUPFAM" id="SSF53850">
    <property type="entry name" value="Periplasmic binding protein-like II"/>
    <property type="match status" value="1"/>
</dbReference>
<organism evidence="6 7">
    <name type="scientific">Thiomicrorhabdus sediminis</name>
    <dbReference type="NCBI Taxonomy" id="2580412"/>
    <lineage>
        <taxon>Bacteria</taxon>
        <taxon>Pseudomonadati</taxon>
        <taxon>Pseudomonadota</taxon>
        <taxon>Gammaproteobacteria</taxon>
        <taxon>Thiotrichales</taxon>
        <taxon>Piscirickettsiaceae</taxon>
        <taxon>Thiomicrorhabdus</taxon>
    </lineage>
</organism>
<dbReference type="InterPro" id="IPR000847">
    <property type="entry name" value="LysR_HTH_N"/>
</dbReference>
<dbReference type="Gene3D" id="1.10.10.10">
    <property type="entry name" value="Winged helix-like DNA-binding domain superfamily/Winged helix DNA-binding domain"/>
    <property type="match status" value="1"/>
</dbReference>
<dbReference type="InterPro" id="IPR036388">
    <property type="entry name" value="WH-like_DNA-bd_sf"/>
</dbReference>
<evidence type="ECO:0000256" key="2">
    <source>
        <dbReference type="ARBA" id="ARBA00023015"/>
    </source>
</evidence>
<dbReference type="GO" id="GO:0000976">
    <property type="term" value="F:transcription cis-regulatory region binding"/>
    <property type="evidence" value="ECO:0007669"/>
    <property type="project" value="TreeGrafter"/>
</dbReference>
<keyword evidence="7" id="KW-1185">Reference proteome</keyword>
<dbReference type="PROSITE" id="PS50931">
    <property type="entry name" value="HTH_LYSR"/>
    <property type="match status" value="1"/>
</dbReference>
<evidence type="ECO:0000313" key="6">
    <source>
        <dbReference type="EMBL" id="QCU89916.1"/>
    </source>
</evidence>
<dbReference type="RefSeq" id="WP_138564593.1">
    <property type="nucleotide sequence ID" value="NZ_CP040602.1"/>
</dbReference>
<dbReference type="KEGG" id="thig:FE785_04330"/>
<name>A0A4P9K6H4_9GAMM</name>
<dbReference type="FunFam" id="1.10.10.10:FF:000001">
    <property type="entry name" value="LysR family transcriptional regulator"/>
    <property type="match status" value="1"/>
</dbReference>
<proteinExistence type="inferred from homology"/>
<keyword evidence="4" id="KW-0804">Transcription</keyword>
<dbReference type="GO" id="GO:0003700">
    <property type="term" value="F:DNA-binding transcription factor activity"/>
    <property type="evidence" value="ECO:0007669"/>
    <property type="project" value="InterPro"/>
</dbReference>
<dbReference type="PANTHER" id="PTHR30126">
    <property type="entry name" value="HTH-TYPE TRANSCRIPTIONAL REGULATOR"/>
    <property type="match status" value="1"/>
</dbReference>
<comment type="similarity">
    <text evidence="1">Belongs to the LysR transcriptional regulatory family.</text>
</comment>
<sequence length="309" mass="34747">MLNITFNQIRLFATVARHKSFTKAAKELSISQPAVSSQLKKLAESIGDPLIEVVGRKVYLTPIGETTYQQFQILLEDFEDFNTRLRTAQTDNLEGDLVIAGVSASKYFLPFIIAEFLKEHPKVKPKLSILSKADTHKSLQNQEHELVISGRVIENIDAKFEPFANHTLAVVAHPNSRLHDHAKLSLKSLLKQNLILPTTETSVRKAIDEVFADAGLTLEPYMELSSYESIKQSIMAGLGVGILSTDAFRLEEHTGHLIRLNVSDFPIEKHWYYAVHNNTQLSTVALAFIEFLNRASIETHIKQIYSPNL</sequence>
<evidence type="ECO:0000256" key="3">
    <source>
        <dbReference type="ARBA" id="ARBA00023125"/>
    </source>
</evidence>
<evidence type="ECO:0000256" key="4">
    <source>
        <dbReference type="ARBA" id="ARBA00023163"/>
    </source>
</evidence>
<accession>A0A4P9K6H4</accession>
<dbReference type="AlphaFoldDB" id="A0A4P9K6H4"/>
<dbReference type="Proteomes" id="UP000304864">
    <property type="component" value="Chromosome"/>
</dbReference>
<evidence type="ECO:0000256" key="1">
    <source>
        <dbReference type="ARBA" id="ARBA00009437"/>
    </source>
</evidence>
<dbReference type="EMBL" id="CP040602">
    <property type="protein sequence ID" value="QCU89916.1"/>
    <property type="molecule type" value="Genomic_DNA"/>
</dbReference>
<reference evidence="6 7" key="1">
    <citation type="submission" date="2019-05" db="EMBL/GenBank/DDBJ databases">
        <title>Thiomicrorhabdus sediminis sp. nov, a novel sulfur-oxidizing bacterium isolated from coastal sediment.</title>
        <authorList>
            <person name="Liu X."/>
        </authorList>
    </citation>
    <scope>NUCLEOTIDE SEQUENCE [LARGE SCALE GENOMIC DNA]</scope>
    <source>
        <strain evidence="6 7">G1</strain>
    </source>
</reference>
<dbReference type="InterPro" id="IPR005119">
    <property type="entry name" value="LysR_subst-bd"/>
</dbReference>